<dbReference type="Gene3D" id="3.90.550.10">
    <property type="entry name" value="Spore Coat Polysaccharide Biosynthesis Protein SpsA, Chain A"/>
    <property type="match status" value="1"/>
</dbReference>
<dbReference type="PANTHER" id="PTHR43685">
    <property type="entry name" value="GLYCOSYLTRANSFERASE"/>
    <property type="match status" value="1"/>
</dbReference>
<sequence>MKTAVLMSTYNGDEYVEQQIDSIYKQSYQDFDLYIRDDGSNEDFVKYLESLQKKYDFHFIKGENIGFLKSFMELLKEVNGYDFYSFADQDDVWYPEKLQKSIEWLSQNKQDIPLLYHCAYHTGEDVNNKSNIYYHPDSKYCFKKCMTTNYYSGFAMVVNNELRMLMLKGDVEKITYHDWWAGMIAVGIGKYHFDNIPLAFHIDHKTNVTAFTNKKRVKWFFQTLRAESEIHKRALEYKKCFYNDLTNENQKILNLFATEHYSLVKSLKKAFSSNKWRDTTSSDVVMRILMILGKI</sequence>
<dbReference type="OrthoDB" id="9802649at2"/>
<dbReference type="InterPro" id="IPR001173">
    <property type="entry name" value="Glyco_trans_2-like"/>
</dbReference>
<keyword evidence="2" id="KW-0808">Transferase</keyword>
<evidence type="ECO:0000313" key="3">
    <source>
        <dbReference type="Proteomes" id="UP000183028"/>
    </source>
</evidence>
<dbReference type="AlphaFoldDB" id="A0A1H6X5C9"/>
<keyword evidence="3" id="KW-1185">Reference proteome</keyword>
<evidence type="ECO:0000313" key="2">
    <source>
        <dbReference type="EMBL" id="SEJ20052.1"/>
    </source>
</evidence>
<accession>A0A1H6X5C9</accession>
<feature type="domain" description="Glycosyltransferase 2-like" evidence="1">
    <location>
        <begin position="5"/>
        <end position="130"/>
    </location>
</feature>
<name>A0A1H6X5C9_9FIRM</name>
<dbReference type="Proteomes" id="UP000183028">
    <property type="component" value="Unassembled WGS sequence"/>
</dbReference>
<dbReference type="GeneID" id="54121319"/>
<proteinExistence type="predicted"/>
<evidence type="ECO:0000259" key="1">
    <source>
        <dbReference type="Pfam" id="PF00535"/>
    </source>
</evidence>
<dbReference type="GO" id="GO:0016740">
    <property type="term" value="F:transferase activity"/>
    <property type="evidence" value="ECO:0007669"/>
    <property type="project" value="UniProtKB-KW"/>
</dbReference>
<dbReference type="eggNOG" id="COG1216">
    <property type="taxonomic scope" value="Bacteria"/>
</dbReference>
<gene>
    <name evidence="2" type="ORF">SAMN04487834_10731</name>
</gene>
<dbReference type="Pfam" id="PF00535">
    <property type="entry name" value="Glycos_transf_2"/>
    <property type="match status" value="1"/>
</dbReference>
<dbReference type="InterPro" id="IPR029044">
    <property type="entry name" value="Nucleotide-diphossugar_trans"/>
</dbReference>
<reference evidence="3" key="1">
    <citation type="submission" date="2016-10" db="EMBL/GenBank/DDBJ databases">
        <authorList>
            <person name="Varghese N."/>
        </authorList>
    </citation>
    <scope>NUCLEOTIDE SEQUENCE [LARGE SCALE GENOMIC DNA]</scope>
    <source>
        <strain evidence="3">DSM 20406</strain>
    </source>
</reference>
<protein>
    <submittedName>
        <fullName evidence="2">Glycosyltransferase involved in cell wall bisynthesis</fullName>
    </submittedName>
</protein>
<organism evidence="2 3">
    <name type="scientific">Sharpea azabuensis</name>
    <dbReference type="NCBI Taxonomy" id="322505"/>
    <lineage>
        <taxon>Bacteria</taxon>
        <taxon>Bacillati</taxon>
        <taxon>Bacillota</taxon>
        <taxon>Erysipelotrichia</taxon>
        <taxon>Erysipelotrichales</taxon>
        <taxon>Coprobacillaceae</taxon>
        <taxon>Sharpea</taxon>
    </lineage>
</organism>
<dbReference type="SUPFAM" id="SSF53448">
    <property type="entry name" value="Nucleotide-diphospho-sugar transferases"/>
    <property type="match status" value="1"/>
</dbReference>
<dbReference type="EMBL" id="FNYK01000073">
    <property type="protein sequence ID" value="SEJ20052.1"/>
    <property type="molecule type" value="Genomic_DNA"/>
</dbReference>
<dbReference type="PANTHER" id="PTHR43685:SF2">
    <property type="entry name" value="GLYCOSYLTRANSFERASE 2-LIKE DOMAIN-CONTAINING PROTEIN"/>
    <property type="match status" value="1"/>
</dbReference>
<dbReference type="InterPro" id="IPR050834">
    <property type="entry name" value="Glycosyltransf_2"/>
</dbReference>
<dbReference type="RefSeq" id="WP_051646854.1">
    <property type="nucleotide sequence ID" value="NZ_FNYK01000073.1"/>
</dbReference>